<evidence type="ECO:0000313" key="2">
    <source>
        <dbReference type="EMBL" id="WVX66641.1"/>
    </source>
</evidence>
<organism evidence="2 3">
    <name type="scientific">Candidatus Bealeia paramacronuclearis</name>
    <dbReference type="NCBI Taxonomy" id="1921001"/>
    <lineage>
        <taxon>Bacteria</taxon>
        <taxon>Pseudomonadati</taxon>
        <taxon>Pseudomonadota</taxon>
        <taxon>Alphaproteobacteria</taxon>
        <taxon>Holosporales</taxon>
        <taxon>Holosporaceae</taxon>
        <taxon>Candidatus Bealeia</taxon>
    </lineage>
</organism>
<name>A0ABZ2C393_9PROT</name>
<evidence type="ECO:0000313" key="3">
    <source>
        <dbReference type="Proteomes" id="UP001330434"/>
    </source>
</evidence>
<proteinExistence type="predicted"/>
<protein>
    <recommendedName>
        <fullName evidence="1">F-box domain-containing protein</fullName>
    </recommendedName>
</protein>
<evidence type="ECO:0000259" key="1">
    <source>
        <dbReference type="SMART" id="SM00256"/>
    </source>
</evidence>
<dbReference type="InterPro" id="IPR001810">
    <property type="entry name" value="F-box_dom"/>
</dbReference>
<sequence length="634" mass="74734">MKKLLAYSVFYFVFVPLFLDLQTSYGMKKNPTPQEEKTKNPLKKDKFVIDFILNESEEGQEPKKFGAPSETVLSQIPVDIIFEGIFSHMTPEDFPKLEKVCKHWYQLSLAFGISLKEKKPLNFQYILRHPRNFMCACEGVEKEFSLMPQSLKTAVPEDELYQDGIYPEDIEEPANFSVLNEALKKFSPYQWPFLRKYIRISPLDKSALEFRKRVTDKVSELSGRLDTVIQNTRFDYGKFENLIKDPHNHKKMQVHLMGVKWRYCDGVCKGFFGPEFSQVLFQALNKVNRVGFMENGKVCLDYAHWVRQPLWSLYTCHNENSRSKMFHKDSLKMHLHVLNRLASSYYETRAFKPDVNQIQDLAHYFFDIYPEEKKKSHLSHYDAMIKIYESDGNRPQLKKILIEAYDNFKDGDAYQLEMLANLFFNVGESVQGRELLDWAIAKAQQHFIRFEIYQNLVKRVLEAGDDSQFERLETYLQNVLVAFHQYQKVILFDCRNGSFQGSLRIEKREIFDLRANLYIAQGKFQEALKELNNTEGCDKFPPNLNLIQRQVHKGAKFPPELLEIFQKRFSNYMNDVYERWGDIEKSIPKRSQVFEEFFIKYRDAVRLLLEKNPEGQKKLETFKALFTSLSKGEE</sequence>
<feature type="domain" description="F-box" evidence="1">
    <location>
        <begin position="76"/>
        <end position="117"/>
    </location>
</feature>
<dbReference type="Proteomes" id="UP001330434">
    <property type="component" value="Chromosome"/>
</dbReference>
<dbReference type="SUPFAM" id="SSF81383">
    <property type="entry name" value="F-box domain"/>
    <property type="match status" value="1"/>
</dbReference>
<accession>A0ABZ2C393</accession>
<dbReference type="RefSeq" id="WP_331255489.1">
    <property type="nucleotide sequence ID" value="NZ_JAVHWZ010000001.1"/>
</dbReference>
<dbReference type="EMBL" id="CP133270">
    <property type="protein sequence ID" value="WVX66641.1"/>
    <property type="molecule type" value="Genomic_DNA"/>
</dbReference>
<dbReference type="SMART" id="SM00256">
    <property type="entry name" value="FBOX"/>
    <property type="match status" value="1"/>
</dbReference>
<dbReference type="InterPro" id="IPR036047">
    <property type="entry name" value="F-box-like_dom_sf"/>
</dbReference>
<dbReference type="CDD" id="cd09917">
    <property type="entry name" value="F-box_SF"/>
    <property type="match status" value="1"/>
</dbReference>
<gene>
    <name evidence="2" type="ORF">Bealeia1_00821</name>
</gene>
<dbReference type="Pfam" id="PF00646">
    <property type="entry name" value="F-box"/>
    <property type="match status" value="1"/>
</dbReference>
<reference evidence="2 3" key="1">
    <citation type="journal article" date="2024" name="Environ. Microbiol.">
        <title>Novel evolutionary insights on the interactions of the Holosporales (Alphaproteobacteria) with eukaryotic hosts from comparative genomics.</title>
        <authorList>
            <person name="Giovannini M."/>
            <person name="Petroni G."/>
            <person name="Castelli M."/>
        </authorList>
    </citation>
    <scope>NUCLEOTIDE SEQUENCE [LARGE SCALE GENOMIC DNA]</scope>
    <source>
        <strain evidence="2 3">US_Bl 15I1</strain>
    </source>
</reference>
<keyword evidence="3" id="KW-1185">Reference proteome</keyword>